<name>A0ABR7A594_9BURK</name>
<dbReference type="EMBL" id="JACOGD010000004">
    <property type="protein sequence ID" value="MBC3931971.1"/>
    <property type="molecule type" value="Genomic_DNA"/>
</dbReference>
<evidence type="ECO:0000313" key="2">
    <source>
        <dbReference type="Proteomes" id="UP000654304"/>
    </source>
</evidence>
<keyword evidence="2" id="KW-1185">Reference proteome</keyword>
<sequence length="266" mass="28505">MRIKVQILAGLLITAFFSGCGGGSGGGSSPGVDVVDSLAFERVSNMSFGFQIIGDHGITQIDDKFFNLSLKQKGQIYMAQQTADMQFATLTVNAQNPVLCIRPTLTSIALIKVQRAGDQYTYTFGGFDPNPETFWWYLFDQVPVVQQWGNAMAWNEQGQPTFNSDYPVMKVRGIAPLPAADLTAQNGSVDAGVAGQYAVCITQGRIQHISRAIAAGQFQGAMYVEGVRVTNTGAVSSPVLRSRDNAGIRFSSFGGGQLMLVDVAGL</sequence>
<dbReference type="PROSITE" id="PS51257">
    <property type="entry name" value="PROKAR_LIPOPROTEIN"/>
    <property type="match status" value="1"/>
</dbReference>
<organism evidence="1 2">
    <name type="scientific">Undibacterium curvum</name>
    <dbReference type="NCBI Taxonomy" id="2762294"/>
    <lineage>
        <taxon>Bacteria</taxon>
        <taxon>Pseudomonadati</taxon>
        <taxon>Pseudomonadota</taxon>
        <taxon>Betaproteobacteria</taxon>
        <taxon>Burkholderiales</taxon>
        <taxon>Oxalobacteraceae</taxon>
        <taxon>Undibacterium</taxon>
    </lineage>
</organism>
<evidence type="ECO:0000313" key="1">
    <source>
        <dbReference type="EMBL" id="MBC3931971.1"/>
    </source>
</evidence>
<accession>A0ABR7A594</accession>
<proteinExistence type="predicted"/>
<dbReference type="Proteomes" id="UP000654304">
    <property type="component" value="Unassembled WGS sequence"/>
</dbReference>
<protein>
    <submittedName>
        <fullName evidence="1">Uncharacterized protein</fullName>
    </submittedName>
</protein>
<gene>
    <name evidence="1" type="ORF">H8K43_09835</name>
</gene>
<dbReference type="RefSeq" id="WP_186903653.1">
    <property type="nucleotide sequence ID" value="NZ_JACOGD010000004.1"/>
</dbReference>
<reference evidence="1 2" key="1">
    <citation type="submission" date="2020-08" db="EMBL/GenBank/DDBJ databases">
        <title>Novel species isolated from subtropical streams in China.</title>
        <authorList>
            <person name="Lu H."/>
        </authorList>
    </citation>
    <scope>NUCLEOTIDE SEQUENCE [LARGE SCALE GENOMIC DNA]</scope>
    <source>
        <strain evidence="1 2">CY22W</strain>
    </source>
</reference>
<comment type="caution">
    <text evidence="1">The sequence shown here is derived from an EMBL/GenBank/DDBJ whole genome shotgun (WGS) entry which is preliminary data.</text>
</comment>